<accession>A0A1I7IBT9</accession>
<evidence type="ECO:0000313" key="10">
    <source>
        <dbReference type="EMBL" id="SFU70397.1"/>
    </source>
</evidence>
<dbReference type="InterPro" id="IPR003838">
    <property type="entry name" value="ABC3_permease_C"/>
</dbReference>
<evidence type="ECO:0000259" key="9">
    <source>
        <dbReference type="Pfam" id="PF12704"/>
    </source>
</evidence>
<keyword evidence="3" id="KW-1003">Cell membrane</keyword>
<feature type="domain" description="ABC3 transporter permease C-terminal" evidence="8">
    <location>
        <begin position="289"/>
        <end position="398"/>
    </location>
</feature>
<evidence type="ECO:0000259" key="8">
    <source>
        <dbReference type="Pfam" id="PF02687"/>
    </source>
</evidence>
<keyword evidence="4 7" id="KW-0812">Transmembrane</keyword>
<dbReference type="Pfam" id="PF12704">
    <property type="entry name" value="MacB_PCD"/>
    <property type="match status" value="1"/>
</dbReference>
<keyword evidence="6 7" id="KW-0472">Membrane</keyword>
<dbReference type="STRING" id="343013.SAMN04489707_101571"/>
<dbReference type="EMBL" id="FPBX01000015">
    <property type="protein sequence ID" value="SFU70397.1"/>
    <property type="molecule type" value="Genomic_DNA"/>
</dbReference>
<dbReference type="Proteomes" id="UP000183656">
    <property type="component" value="Unassembled WGS sequence"/>
</dbReference>
<proteinExistence type="predicted"/>
<evidence type="ECO:0000256" key="1">
    <source>
        <dbReference type="ARBA" id="ARBA00004651"/>
    </source>
</evidence>
<dbReference type="Pfam" id="PF02687">
    <property type="entry name" value="FtsX"/>
    <property type="match status" value="1"/>
</dbReference>
<protein>
    <submittedName>
        <fullName evidence="10">Putative ABC transport system permease protein</fullName>
    </submittedName>
</protein>
<dbReference type="AlphaFoldDB" id="A0A1I7IBT9"/>
<dbReference type="PANTHER" id="PTHR43738:SF1">
    <property type="entry name" value="HEMIN TRANSPORT SYSTEM PERMEASE PROTEIN HRTB-RELATED"/>
    <property type="match status" value="1"/>
</dbReference>
<feature type="transmembrane region" description="Helical" evidence="7">
    <location>
        <begin position="16"/>
        <end position="37"/>
    </location>
</feature>
<dbReference type="InterPro" id="IPR051125">
    <property type="entry name" value="ABC-4/HrtB_transporter"/>
</dbReference>
<feature type="transmembrane region" description="Helical" evidence="7">
    <location>
        <begin position="372"/>
        <end position="394"/>
    </location>
</feature>
<dbReference type="OrthoDB" id="7298150at2"/>
<keyword evidence="2" id="KW-0813">Transport</keyword>
<dbReference type="GO" id="GO:0005886">
    <property type="term" value="C:plasma membrane"/>
    <property type="evidence" value="ECO:0007669"/>
    <property type="project" value="UniProtKB-SubCell"/>
</dbReference>
<dbReference type="InterPro" id="IPR025857">
    <property type="entry name" value="MacB_PCD"/>
</dbReference>
<sequence>MISLAGRDILHSWGKFVFTGVGLGLLIGVTLVMAGVYRGMVDDGQALLDNSGADLWVVQQHTQGPYAESSSLSDDAYRTLRGIEGVAEAANVTYFTMQVRRDTPVPKDVRAMVVGITPGAAWGAPGYPPTLVAGRHITRGHYEAVADMASGVALGERLTIRRNQYTVVGLTRRMVSSSGDPMVFIPLKDAQQAQFLKDNDAIHRQRQRTAANPAFNRPGVPGLREAIDASQTNSSTVNAVLLRLAPGADAQAVADTVRRYVRLGVYTRAQMQEILVSKLIATSARQIGMFLAILALVSAAIVAFIIYSLTMDKIREIAVLKLIGTKNRTIAAMILQQALALGLIGFAVGKISATFAAPFFPKYVLLVPQDSLAGFFAVQALCALASVIAIRVALRIDPAEAIGG</sequence>
<evidence type="ECO:0000256" key="7">
    <source>
        <dbReference type="SAM" id="Phobius"/>
    </source>
</evidence>
<organism evidence="10 11">
    <name type="scientific">Paenacidovorax caeni</name>
    <dbReference type="NCBI Taxonomy" id="343013"/>
    <lineage>
        <taxon>Bacteria</taxon>
        <taxon>Pseudomonadati</taxon>
        <taxon>Pseudomonadota</taxon>
        <taxon>Betaproteobacteria</taxon>
        <taxon>Burkholderiales</taxon>
        <taxon>Comamonadaceae</taxon>
        <taxon>Paenacidovorax</taxon>
    </lineage>
</organism>
<evidence type="ECO:0000256" key="2">
    <source>
        <dbReference type="ARBA" id="ARBA00022448"/>
    </source>
</evidence>
<evidence type="ECO:0000256" key="3">
    <source>
        <dbReference type="ARBA" id="ARBA00022475"/>
    </source>
</evidence>
<keyword evidence="11" id="KW-1185">Reference proteome</keyword>
<name>A0A1I7IBT9_9BURK</name>
<feature type="transmembrane region" description="Helical" evidence="7">
    <location>
        <begin position="330"/>
        <end position="352"/>
    </location>
</feature>
<dbReference type="RefSeq" id="WP_054257413.1">
    <property type="nucleotide sequence ID" value="NZ_CYIG01000039.1"/>
</dbReference>
<evidence type="ECO:0000256" key="5">
    <source>
        <dbReference type="ARBA" id="ARBA00022989"/>
    </source>
</evidence>
<comment type="subcellular location">
    <subcellularLocation>
        <location evidence="1">Cell membrane</location>
        <topology evidence="1">Multi-pass membrane protein</topology>
    </subcellularLocation>
</comment>
<evidence type="ECO:0000256" key="4">
    <source>
        <dbReference type="ARBA" id="ARBA00022692"/>
    </source>
</evidence>
<feature type="transmembrane region" description="Helical" evidence="7">
    <location>
        <begin position="287"/>
        <end position="309"/>
    </location>
</feature>
<dbReference type="PANTHER" id="PTHR43738">
    <property type="entry name" value="ABC TRANSPORTER, MEMBRANE PROTEIN"/>
    <property type="match status" value="1"/>
</dbReference>
<evidence type="ECO:0000256" key="6">
    <source>
        <dbReference type="ARBA" id="ARBA00023136"/>
    </source>
</evidence>
<feature type="domain" description="MacB-like periplasmic core" evidence="9">
    <location>
        <begin position="23"/>
        <end position="259"/>
    </location>
</feature>
<gene>
    <name evidence="10" type="ORF">SAMN04489707_101571</name>
</gene>
<reference evidence="10 11" key="1">
    <citation type="submission" date="2016-10" db="EMBL/GenBank/DDBJ databases">
        <authorList>
            <person name="de Groot N.N."/>
        </authorList>
    </citation>
    <scope>NUCLEOTIDE SEQUENCE [LARGE SCALE GENOMIC DNA]</scope>
    <source>
        <strain evidence="10 11">R-24608</strain>
    </source>
</reference>
<evidence type="ECO:0000313" key="11">
    <source>
        <dbReference type="Proteomes" id="UP000183656"/>
    </source>
</evidence>
<keyword evidence="5 7" id="KW-1133">Transmembrane helix</keyword>